<organism evidence="2 3">
    <name type="scientific">Luteimonas granuli</name>
    <dbReference type="NCBI Taxonomy" id="1176533"/>
    <lineage>
        <taxon>Bacteria</taxon>
        <taxon>Pseudomonadati</taxon>
        <taxon>Pseudomonadota</taxon>
        <taxon>Gammaproteobacteria</taxon>
        <taxon>Lysobacterales</taxon>
        <taxon>Lysobacteraceae</taxon>
        <taxon>Luteimonas</taxon>
    </lineage>
</organism>
<dbReference type="AlphaFoldDB" id="A0A518N4W3"/>
<sequence length="115" mass="12709">MPGRDEDAPARKPQPLVRRSHRPKVLRFRDDAVATTLGDGRYEAGFRGDALTGLYFLTPFTVLGGRIVEGLCVEGRFAWTQKKLDAELDRGTTVALSKRFGFNCRRHPGPDPGPG</sequence>
<protein>
    <submittedName>
        <fullName evidence="2">Uncharacterized protein</fullName>
    </submittedName>
</protein>
<gene>
    <name evidence="2" type="ORF">FPZ22_08680</name>
</gene>
<reference evidence="2 3" key="1">
    <citation type="submission" date="2019-07" db="EMBL/GenBank/DDBJ databases">
        <title>Full genome sequence of Luteimonas sp. Gr-4.</title>
        <authorList>
            <person name="Im W.-T."/>
        </authorList>
    </citation>
    <scope>NUCLEOTIDE SEQUENCE [LARGE SCALE GENOMIC DNA]</scope>
    <source>
        <strain evidence="2 3">Gr-4</strain>
    </source>
</reference>
<feature type="compositionally biased region" description="Basic and acidic residues" evidence="1">
    <location>
        <begin position="1"/>
        <end position="10"/>
    </location>
</feature>
<keyword evidence="3" id="KW-1185">Reference proteome</keyword>
<feature type="region of interest" description="Disordered" evidence="1">
    <location>
        <begin position="1"/>
        <end position="21"/>
    </location>
</feature>
<evidence type="ECO:0000313" key="2">
    <source>
        <dbReference type="EMBL" id="QDW66959.1"/>
    </source>
</evidence>
<name>A0A518N4W3_9GAMM</name>
<proteinExistence type="predicted"/>
<evidence type="ECO:0000313" key="3">
    <source>
        <dbReference type="Proteomes" id="UP000316584"/>
    </source>
</evidence>
<evidence type="ECO:0000256" key="1">
    <source>
        <dbReference type="SAM" id="MobiDB-lite"/>
    </source>
</evidence>
<accession>A0A518N4W3</accession>
<dbReference type="KEGG" id="lug:FPZ22_08680"/>
<dbReference type="RefSeq" id="WP_144892191.1">
    <property type="nucleotide sequence ID" value="NZ_CP042218.1"/>
</dbReference>
<dbReference type="EMBL" id="CP042218">
    <property type="protein sequence ID" value="QDW66959.1"/>
    <property type="molecule type" value="Genomic_DNA"/>
</dbReference>
<dbReference type="Proteomes" id="UP000316584">
    <property type="component" value="Chromosome"/>
</dbReference>
<dbReference type="OrthoDB" id="9816043at2"/>